<feature type="chain" id="PRO_5032299248" evidence="2">
    <location>
        <begin position="23"/>
        <end position="726"/>
    </location>
</feature>
<dbReference type="InterPro" id="IPR032295">
    <property type="entry name" value="DUF4842"/>
</dbReference>
<dbReference type="Pfam" id="PF16130">
    <property type="entry name" value="DUF4842"/>
    <property type="match status" value="1"/>
</dbReference>
<feature type="region of interest" description="Disordered" evidence="1">
    <location>
        <begin position="431"/>
        <end position="459"/>
    </location>
</feature>
<gene>
    <name evidence="4" type="ORF">HNQ92_002325</name>
</gene>
<sequence length="726" mass="78536">MIRFTKSLLVVGLLASMAGCLPNNVTPETDPTSIENLKVDDSFNFKSTTDIQLNVKVSNPAFASEKFRINIYDDFPTVGNLIMSGFTDASQNLKLEFRVPAPLTEIYVEKINSYGASEVKKIATSAYVSADFKKTTPVVSLREQANSGLDCNTGLTKVYENYSGSLNINPGEVIGLKGTYSGNINMNGGVLRVCGSATNLGINLNNNSCEVYFLEGSNVSISSLNMNASGARIYNYSTNLSFTSGVAFACNFENNGKMTVNNDLDINSNGSFTFTNNGEIAVGNNMNNGRNMVNNNYILVKGTYQANSNSTNVNNCKLVINQNFIVNNGGPFTNNAYVGVGGETKINSGVKLTNVNGAQLNTKNIGIDGTIEGTGASKSTVVVTGTFNYINSGTPFSGNLNVCAANYTNSKPEWNAFFNCNNYIPTSACNPQGVGQPTTKDTDKDGVPDDQDDYPTDPTRAFNSYYPTASTWATYGFEDLWPARGDYDFNDLIVYFRITKVLNASNKVVDIKNTYIVKAIGASYDNGFGFQLDDVTSAEIAKVTGSSLTKGGISLNANKTEAGQSKAVIIAYDTPEPLIKRVGGSMFNTIKANGAGTSTTNEIVINFTSPLDQSKVAQSKINPFIFTNGKREVEVHLPNFAPTDKADKALLGTLNDTSKPGSGRYYKTANNLPWVIEIPVQFKYPAEKESIMDAYSNFGKWAGSNGTQYVDWFQNKPGYTEPEKIY</sequence>
<dbReference type="AlphaFoldDB" id="A0A840TRK0"/>
<comment type="caution">
    <text evidence="4">The sequence shown here is derived from an EMBL/GenBank/DDBJ whole genome shotgun (WGS) entry which is preliminary data.</text>
</comment>
<reference evidence="4 5" key="1">
    <citation type="submission" date="2020-08" db="EMBL/GenBank/DDBJ databases">
        <title>Genomic Encyclopedia of Type Strains, Phase IV (KMG-IV): sequencing the most valuable type-strain genomes for metagenomic binning, comparative biology and taxonomic classification.</title>
        <authorList>
            <person name="Goeker M."/>
        </authorList>
    </citation>
    <scope>NUCLEOTIDE SEQUENCE [LARGE SCALE GENOMIC DNA]</scope>
    <source>
        <strain evidence="4 5">DSM 105074</strain>
    </source>
</reference>
<dbReference type="PROSITE" id="PS51257">
    <property type="entry name" value="PROKAR_LIPOPROTEIN"/>
    <property type="match status" value="1"/>
</dbReference>
<dbReference type="InterPro" id="IPR031025">
    <property type="entry name" value="LruC_dom"/>
</dbReference>
<keyword evidence="2" id="KW-0732">Signal</keyword>
<evidence type="ECO:0000259" key="3">
    <source>
        <dbReference type="Pfam" id="PF16130"/>
    </source>
</evidence>
<name>A0A840TRK0_9BACT</name>
<dbReference type="RefSeq" id="WP_184174139.1">
    <property type="nucleotide sequence ID" value="NZ_JACHGF010000003.1"/>
</dbReference>
<evidence type="ECO:0000313" key="5">
    <source>
        <dbReference type="Proteomes" id="UP000557307"/>
    </source>
</evidence>
<organism evidence="4 5">
    <name type="scientific">Rhabdobacter roseus</name>
    <dbReference type="NCBI Taxonomy" id="1655419"/>
    <lineage>
        <taxon>Bacteria</taxon>
        <taxon>Pseudomonadati</taxon>
        <taxon>Bacteroidota</taxon>
        <taxon>Cytophagia</taxon>
        <taxon>Cytophagales</taxon>
        <taxon>Cytophagaceae</taxon>
        <taxon>Rhabdobacter</taxon>
    </lineage>
</organism>
<keyword evidence="5" id="KW-1185">Reference proteome</keyword>
<dbReference type="NCBIfam" id="TIGR04456">
    <property type="entry name" value="LruC_dom"/>
    <property type="match status" value="1"/>
</dbReference>
<dbReference type="Proteomes" id="UP000557307">
    <property type="component" value="Unassembled WGS sequence"/>
</dbReference>
<evidence type="ECO:0000256" key="2">
    <source>
        <dbReference type="SAM" id="SignalP"/>
    </source>
</evidence>
<dbReference type="EMBL" id="JACHGF010000003">
    <property type="protein sequence ID" value="MBB5284182.1"/>
    <property type="molecule type" value="Genomic_DNA"/>
</dbReference>
<evidence type="ECO:0000256" key="1">
    <source>
        <dbReference type="SAM" id="MobiDB-lite"/>
    </source>
</evidence>
<evidence type="ECO:0000313" key="4">
    <source>
        <dbReference type="EMBL" id="MBB5284182.1"/>
    </source>
</evidence>
<accession>A0A840TRK0</accession>
<proteinExistence type="predicted"/>
<protein>
    <submittedName>
        <fullName evidence="4">LruC domain-containing protein</fullName>
    </submittedName>
</protein>
<feature type="signal peptide" evidence="2">
    <location>
        <begin position="1"/>
        <end position="22"/>
    </location>
</feature>
<feature type="domain" description="DUF4842" evidence="3">
    <location>
        <begin position="506"/>
        <end position="713"/>
    </location>
</feature>